<dbReference type="AlphaFoldDB" id="A0A455T7L1"/>
<dbReference type="SUPFAM" id="SSF54593">
    <property type="entry name" value="Glyoxalase/Bleomycin resistance protein/Dihydroxybiphenyl dioxygenase"/>
    <property type="match status" value="2"/>
</dbReference>
<dbReference type="GO" id="GO:0004462">
    <property type="term" value="F:lactoylglutathione lyase activity"/>
    <property type="evidence" value="ECO:0007669"/>
    <property type="project" value="InterPro"/>
</dbReference>
<dbReference type="InterPro" id="IPR004360">
    <property type="entry name" value="Glyas_Fos-R_dOase_dom"/>
</dbReference>
<gene>
    <name evidence="3" type="ORF">KTA_36340</name>
</gene>
<dbReference type="Gene3D" id="3.10.180.10">
    <property type="entry name" value="2,3-Dihydroxybiphenyl 1,2-Dioxygenase, domain 1"/>
    <property type="match status" value="2"/>
</dbReference>
<evidence type="ECO:0000313" key="3">
    <source>
        <dbReference type="EMBL" id="BBH95435.1"/>
    </source>
</evidence>
<dbReference type="InterPro" id="IPR037523">
    <property type="entry name" value="VOC_core"/>
</dbReference>
<feature type="domain" description="VOC" evidence="2">
    <location>
        <begin position="194"/>
        <end position="308"/>
    </location>
</feature>
<dbReference type="GO" id="GO:0046872">
    <property type="term" value="F:metal ion binding"/>
    <property type="evidence" value="ECO:0007669"/>
    <property type="project" value="UniProtKB-KW"/>
</dbReference>
<dbReference type="InterPro" id="IPR018146">
    <property type="entry name" value="Glyoxalase_1_CS"/>
</dbReference>
<keyword evidence="1" id="KW-0479">Metal-binding</keyword>
<dbReference type="PANTHER" id="PTHR43279:SF1">
    <property type="entry name" value="CATECHOL-2,3-DIOXYGENASE"/>
    <property type="match status" value="1"/>
</dbReference>
<evidence type="ECO:0000259" key="2">
    <source>
        <dbReference type="PROSITE" id="PS51819"/>
    </source>
</evidence>
<dbReference type="PROSITE" id="PS00934">
    <property type="entry name" value="GLYOXALASE_I_1"/>
    <property type="match status" value="1"/>
</dbReference>
<feature type="domain" description="VOC" evidence="2">
    <location>
        <begin position="20"/>
        <end position="148"/>
    </location>
</feature>
<dbReference type="InterPro" id="IPR029068">
    <property type="entry name" value="Glyas_Bleomycin-R_OHBP_Dase"/>
</dbReference>
<dbReference type="CDD" id="cd16359">
    <property type="entry name" value="VOC_BsCatE_like_C"/>
    <property type="match status" value="1"/>
</dbReference>
<proteinExistence type="predicted"/>
<name>A0A455T7L1_9CHLR</name>
<protein>
    <submittedName>
        <fullName evidence="3">Glyoxalase</fullName>
    </submittedName>
</protein>
<organism evidence="3">
    <name type="scientific">Thermogemmatispora argillosa</name>
    <dbReference type="NCBI Taxonomy" id="2045280"/>
    <lineage>
        <taxon>Bacteria</taxon>
        <taxon>Bacillati</taxon>
        <taxon>Chloroflexota</taxon>
        <taxon>Ktedonobacteria</taxon>
        <taxon>Thermogemmatisporales</taxon>
        <taxon>Thermogemmatisporaceae</taxon>
        <taxon>Thermogemmatispora</taxon>
    </lineage>
</organism>
<accession>A0A455T7L1</accession>
<evidence type="ECO:0000256" key="1">
    <source>
        <dbReference type="ARBA" id="ARBA00022723"/>
    </source>
</evidence>
<dbReference type="PANTHER" id="PTHR43279">
    <property type="entry name" value="CATECHOL-2,3-DIOXYGENASE"/>
    <property type="match status" value="1"/>
</dbReference>
<reference evidence="3" key="1">
    <citation type="submission" date="2018-12" db="EMBL/GenBank/DDBJ databases">
        <title>Novel natural products biosynthetic potential of the class Ktedonobacteria.</title>
        <authorList>
            <person name="Zheng Y."/>
            <person name="Saitou A."/>
            <person name="Wang C.M."/>
            <person name="Toyoda A."/>
            <person name="Minakuchi Y."/>
            <person name="Sekiguchi Y."/>
            <person name="Ueda K."/>
            <person name="Takano H."/>
            <person name="Sakai Y."/>
            <person name="Yokota A."/>
            <person name="Yabe S."/>
        </authorList>
    </citation>
    <scope>NUCLEOTIDE SEQUENCE</scope>
    <source>
        <strain evidence="3">A3-2</strain>
    </source>
</reference>
<dbReference type="Pfam" id="PF00903">
    <property type="entry name" value="Glyoxalase"/>
    <property type="match status" value="2"/>
</dbReference>
<dbReference type="PROSITE" id="PS51819">
    <property type="entry name" value="VOC"/>
    <property type="match status" value="2"/>
</dbReference>
<dbReference type="EMBL" id="AP019377">
    <property type="protein sequence ID" value="BBH95435.1"/>
    <property type="molecule type" value="Genomic_DNA"/>
</dbReference>
<sequence length="325" mass="36536">MQKQEEPGIHGETGLPATTHIGLVALTVANLERERYFYEEVLGFRLTGQREGRAWLGTAATQSETGEQAIPREPLLLLIERTEAPRPPTWSTGLYHMAILVPSRPDLARSLAQLVASRYPLGGYADHLVSEALYLSDPEGNGIEIYRDRPRESWHWHNGQVAMATDPIDLRAMLAEGRSELERHPWEGLPAGTTIGHVHLRVADLRPAEHFYHQLLGFSITARLPGALFVAAGGYHHHLGLNIWESRGAPAPPEGSLGLRLFSIELPTQAAVEAVAHRLERERWPFERQGEILAVRDPWRHLVLLMPEGKRRPDLLETWLRSWLG</sequence>